<evidence type="ECO:0000256" key="11">
    <source>
        <dbReference type="ARBA" id="ARBA00022763"/>
    </source>
</evidence>
<dbReference type="GO" id="GO:0003887">
    <property type="term" value="F:DNA-directed DNA polymerase activity"/>
    <property type="evidence" value="ECO:0007669"/>
    <property type="project" value="UniProtKB-KW"/>
</dbReference>
<dbReference type="InterPro" id="IPR043519">
    <property type="entry name" value="NT_sf"/>
</dbReference>
<dbReference type="SUPFAM" id="SSF89550">
    <property type="entry name" value="PHP domain-like"/>
    <property type="match status" value="1"/>
</dbReference>
<dbReference type="PANTHER" id="PTHR36928">
    <property type="entry name" value="PHOSPHATASE YCDX-RELATED"/>
    <property type="match status" value="1"/>
</dbReference>
<keyword evidence="9" id="KW-0548">Nucleotidyltransferase</keyword>
<dbReference type="SMART" id="SM00483">
    <property type="entry name" value="POLXc"/>
    <property type="match status" value="1"/>
</dbReference>
<dbReference type="InterPro" id="IPR003141">
    <property type="entry name" value="Pol/His_phosphatase_N"/>
</dbReference>
<comment type="catalytic activity">
    <reaction evidence="21">
        <text>DNA(n) + a 2'-deoxyribonucleoside 5'-triphosphate = DNA(n+1) + diphosphate</text>
        <dbReference type="Rhea" id="RHEA:22508"/>
        <dbReference type="Rhea" id="RHEA-COMP:17339"/>
        <dbReference type="Rhea" id="RHEA-COMP:17340"/>
        <dbReference type="ChEBI" id="CHEBI:33019"/>
        <dbReference type="ChEBI" id="CHEBI:61560"/>
        <dbReference type="ChEBI" id="CHEBI:173112"/>
        <dbReference type="EC" id="2.7.7.7"/>
    </reaction>
</comment>
<dbReference type="SMART" id="SM00278">
    <property type="entry name" value="HhH1"/>
    <property type="match status" value="3"/>
</dbReference>
<keyword evidence="8" id="KW-0808">Transferase</keyword>
<dbReference type="GO" id="GO:0008270">
    <property type="term" value="F:zinc ion binding"/>
    <property type="evidence" value="ECO:0007669"/>
    <property type="project" value="TreeGrafter"/>
</dbReference>
<keyword evidence="10" id="KW-0235">DNA replication</keyword>
<comment type="catalytic activity">
    <reaction evidence="19">
        <text>a 5'-end 2'-deoxyribose-2'-deoxyribonucleotide-DNA = (2E,4S)-4-hydroxypenten-2-al-5-phosphate + a 5'-end 5'-phospho-2'-deoxyribonucleoside-DNA + H(+)</text>
        <dbReference type="Rhea" id="RHEA:76255"/>
        <dbReference type="Rhea" id="RHEA-COMP:13180"/>
        <dbReference type="Rhea" id="RHEA-COMP:18657"/>
        <dbReference type="ChEBI" id="CHEBI:15378"/>
        <dbReference type="ChEBI" id="CHEBI:136412"/>
        <dbReference type="ChEBI" id="CHEBI:195194"/>
        <dbReference type="ChEBI" id="CHEBI:195195"/>
    </reaction>
</comment>
<evidence type="ECO:0000256" key="15">
    <source>
        <dbReference type="ARBA" id="ARBA00023204"/>
    </source>
</evidence>
<dbReference type="GO" id="GO:0004527">
    <property type="term" value="F:exonuclease activity"/>
    <property type="evidence" value="ECO:0007669"/>
    <property type="project" value="UniProtKB-KW"/>
</dbReference>
<dbReference type="InterPro" id="IPR016195">
    <property type="entry name" value="Pol/histidinol_Pase-like"/>
</dbReference>
<feature type="domain" description="DNA-directed DNA polymerase X" evidence="24">
    <location>
        <begin position="1"/>
        <end position="315"/>
    </location>
</feature>
<evidence type="ECO:0000256" key="13">
    <source>
        <dbReference type="ARBA" id="ARBA00022932"/>
    </source>
</evidence>
<keyword evidence="25" id="KW-0378">Hydrolase</keyword>
<comment type="cofactor">
    <cofactor evidence="1">
        <name>Mg(2+)</name>
        <dbReference type="ChEBI" id="CHEBI:18420"/>
    </cofactor>
</comment>
<keyword evidence="14" id="KW-0915">Sodium</keyword>
<evidence type="ECO:0000256" key="12">
    <source>
        <dbReference type="ARBA" id="ARBA00022843"/>
    </source>
</evidence>
<dbReference type="Gene3D" id="1.10.150.20">
    <property type="entry name" value="5' to 3' exonuclease, C-terminal subdomain"/>
    <property type="match status" value="1"/>
</dbReference>
<dbReference type="Pfam" id="PF14791">
    <property type="entry name" value="DNA_pol_B_thumb"/>
    <property type="match status" value="1"/>
</dbReference>
<dbReference type="Pfam" id="PF14716">
    <property type="entry name" value="HHH_8"/>
    <property type="match status" value="1"/>
</dbReference>
<gene>
    <name evidence="25" type="primary">polX</name>
    <name evidence="25" type="ORF">K8G79_04700</name>
</gene>
<evidence type="ECO:0000256" key="7">
    <source>
        <dbReference type="ARBA" id="ARBA00022634"/>
    </source>
</evidence>
<dbReference type="InterPro" id="IPR029398">
    <property type="entry name" value="PolB_thumb"/>
</dbReference>
<dbReference type="InterPro" id="IPR022311">
    <property type="entry name" value="PolX-like"/>
</dbReference>
<dbReference type="Gene3D" id="1.10.150.110">
    <property type="entry name" value="DNA polymerase beta, N-terminal domain-like"/>
    <property type="match status" value="1"/>
</dbReference>
<comment type="function">
    <text evidence="20">Repair polymerase that plays a key role in base-excision repair. During this process, the damaged base is excised by specific DNA glycosylases, the DNA backbone is nicked at the abasic site by an apurinic/apyrimidic (AP) endonuclease, and POLB removes 5'-deoxyribose-phosphate from the preincised AP site acting as a 5'-deoxyribose-phosphate lyase (5'-dRP lyase); through its DNA polymerase activity, it adds one nucleotide to the 3' end of the arising single-nucleotide gap. Conducts 'gap-filling' DNA synthesis in a stepwise distributive fashion rather than in a processive fashion as for other DNA polymerases. It is also able to cleave sugar-phosphate bonds 3' to an intact AP site, acting as an AP lyase.</text>
</comment>
<keyword evidence="13" id="KW-0239">DNA-directed DNA polymerase</keyword>
<dbReference type="Gene3D" id="3.20.20.140">
    <property type="entry name" value="Metal-dependent hydrolases"/>
    <property type="match status" value="1"/>
</dbReference>
<feature type="domain" description="Helix-hairpin-helix DNA-binding motif class 1" evidence="22">
    <location>
        <begin position="51"/>
        <end position="70"/>
    </location>
</feature>
<evidence type="ECO:0000259" key="23">
    <source>
        <dbReference type="SMART" id="SM00481"/>
    </source>
</evidence>
<evidence type="ECO:0000256" key="1">
    <source>
        <dbReference type="ARBA" id="ARBA00001946"/>
    </source>
</evidence>
<evidence type="ECO:0000256" key="9">
    <source>
        <dbReference type="ARBA" id="ARBA00022695"/>
    </source>
</evidence>
<comment type="subcellular location">
    <subcellularLocation>
        <location evidence="2">Cytoplasm</location>
    </subcellularLocation>
</comment>
<dbReference type="InterPro" id="IPR002054">
    <property type="entry name" value="DNA-dir_DNA_pol_X"/>
</dbReference>
<dbReference type="InterPro" id="IPR050243">
    <property type="entry name" value="PHP_phosphatase"/>
</dbReference>
<dbReference type="PIRSF" id="PIRSF005047">
    <property type="entry name" value="UCP005047_YshC"/>
    <property type="match status" value="1"/>
</dbReference>
<dbReference type="GO" id="GO:0140078">
    <property type="term" value="F:class I DNA-(apurinic or apyrimidinic site) endonuclease activity"/>
    <property type="evidence" value="ECO:0007669"/>
    <property type="project" value="UniProtKB-EC"/>
</dbReference>
<feature type="domain" description="Polymerase/histidinol phosphatase N-terminal" evidence="23">
    <location>
        <begin position="339"/>
        <end position="418"/>
    </location>
</feature>
<evidence type="ECO:0000256" key="16">
    <source>
        <dbReference type="ARBA" id="ARBA00035717"/>
    </source>
</evidence>
<dbReference type="PRINTS" id="PR00870">
    <property type="entry name" value="DNAPOLXBETA"/>
</dbReference>
<evidence type="ECO:0000256" key="19">
    <source>
        <dbReference type="ARBA" id="ARBA00044678"/>
    </source>
</evidence>
<keyword evidence="25" id="KW-0269">Exonuclease</keyword>
<dbReference type="InterPro" id="IPR047967">
    <property type="entry name" value="PolX_PHP"/>
</dbReference>
<evidence type="ECO:0000256" key="8">
    <source>
        <dbReference type="ARBA" id="ARBA00022679"/>
    </source>
</evidence>
<evidence type="ECO:0000256" key="2">
    <source>
        <dbReference type="ARBA" id="ARBA00004496"/>
    </source>
</evidence>
<dbReference type="SUPFAM" id="SSF47802">
    <property type="entry name" value="DNA polymerase beta, N-terminal domain-like"/>
    <property type="match status" value="1"/>
</dbReference>
<keyword evidence="6" id="KW-0488">Methylation</keyword>
<keyword evidence="12" id="KW-0832">Ubl conjugation</keyword>
<evidence type="ECO:0000256" key="6">
    <source>
        <dbReference type="ARBA" id="ARBA00022481"/>
    </source>
</evidence>
<dbReference type="GO" id="GO:0006281">
    <property type="term" value="P:DNA repair"/>
    <property type="evidence" value="ECO:0007669"/>
    <property type="project" value="UniProtKB-KW"/>
</dbReference>
<dbReference type="EMBL" id="JAIOIU010000050">
    <property type="protein sequence ID" value="MBZ0159426.1"/>
    <property type="molecule type" value="Genomic_DNA"/>
</dbReference>
<dbReference type="SMART" id="SM00481">
    <property type="entry name" value="POLIIIAc"/>
    <property type="match status" value="1"/>
</dbReference>
<evidence type="ECO:0000256" key="20">
    <source>
        <dbReference type="ARBA" id="ARBA00045548"/>
    </source>
</evidence>
<evidence type="ECO:0000256" key="5">
    <source>
        <dbReference type="ARBA" id="ARBA00020020"/>
    </source>
</evidence>
<evidence type="ECO:0000256" key="21">
    <source>
        <dbReference type="ARBA" id="ARBA00049244"/>
    </source>
</evidence>
<dbReference type="InterPro" id="IPR027421">
    <property type="entry name" value="DNA_pol_lamdba_lyase_dom_sf"/>
</dbReference>
<keyword evidence="15" id="KW-0234">DNA repair</keyword>
<dbReference type="AlphaFoldDB" id="A0AAJ1AJ62"/>
<protein>
    <recommendedName>
        <fullName evidence="5">DNA polymerase beta</fullName>
        <ecNumber evidence="3">2.7.7.7</ecNumber>
        <ecNumber evidence="4">4.2.99.18</ecNumber>
    </recommendedName>
    <alternativeName>
        <fullName evidence="16">5'-deoxyribose-phosphate lyase</fullName>
    </alternativeName>
    <alternativeName>
        <fullName evidence="17">AP lyase</fullName>
    </alternativeName>
</protein>
<dbReference type="Proteomes" id="UP001197609">
    <property type="component" value="Unassembled WGS sequence"/>
</dbReference>
<evidence type="ECO:0000256" key="3">
    <source>
        <dbReference type="ARBA" id="ARBA00012417"/>
    </source>
</evidence>
<dbReference type="CDD" id="cd00141">
    <property type="entry name" value="NT_POLXc"/>
    <property type="match status" value="1"/>
</dbReference>
<dbReference type="GO" id="GO:0042578">
    <property type="term" value="F:phosphoric ester hydrolase activity"/>
    <property type="evidence" value="ECO:0007669"/>
    <property type="project" value="TreeGrafter"/>
</dbReference>
<accession>A0AAJ1AJ62</accession>
<dbReference type="EC" id="4.2.99.18" evidence="4"/>
<dbReference type="InterPro" id="IPR010996">
    <property type="entry name" value="HHH_MUS81"/>
</dbReference>
<evidence type="ECO:0000256" key="14">
    <source>
        <dbReference type="ARBA" id="ARBA00023053"/>
    </source>
</evidence>
<comment type="catalytic activity">
    <reaction evidence="18">
        <text>2'-deoxyribonucleotide-(2'-deoxyribose 5'-phosphate)-2'-deoxyribonucleotide-DNA = a 3'-end 2'-deoxyribonucleotide-(2,3-dehydro-2,3-deoxyribose 5'-phosphate)-DNA + a 5'-end 5'-phospho-2'-deoxyribonucleoside-DNA + H(+)</text>
        <dbReference type="Rhea" id="RHEA:66592"/>
        <dbReference type="Rhea" id="RHEA-COMP:13180"/>
        <dbReference type="Rhea" id="RHEA-COMP:16897"/>
        <dbReference type="Rhea" id="RHEA-COMP:17067"/>
        <dbReference type="ChEBI" id="CHEBI:15378"/>
        <dbReference type="ChEBI" id="CHEBI:136412"/>
        <dbReference type="ChEBI" id="CHEBI:157695"/>
        <dbReference type="ChEBI" id="CHEBI:167181"/>
        <dbReference type="EC" id="4.2.99.18"/>
    </reaction>
</comment>
<keyword evidence="25" id="KW-0540">Nuclease</keyword>
<dbReference type="NCBIfam" id="NF006375">
    <property type="entry name" value="PRK08609.1"/>
    <property type="match status" value="1"/>
</dbReference>
<evidence type="ECO:0000256" key="4">
    <source>
        <dbReference type="ARBA" id="ARBA00012720"/>
    </source>
</evidence>
<comment type="caution">
    <text evidence="25">The sequence shown here is derived from an EMBL/GenBank/DDBJ whole genome shotgun (WGS) entry which is preliminary data.</text>
</comment>
<dbReference type="GO" id="GO:0003677">
    <property type="term" value="F:DNA binding"/>
    <property type="evidence" value="ECO:0007669"/>
    <property type="project" value="InterPro"/>
</dbReference>
<evidence type="ECO:0000256" key="10">
    <source>
        <dbReference type="ARBA" id="ARBA00022705"/>
    </source>
</evidence>
<evidence type="ECO:0000256" key="17">
    <source>
        <dbReference type="ARBA" id="ARBA00035726"/>
    </source>
</evidence>
<dbReference type="FunFam" id="3.20.20.140:FF:000047">
    <property type="entry name" value="PHP domain-containing protein"/>
    <property type="match status" value="1"/>
</dbReference>
<dbReference type="Pfam" id="PF14520">
    <property type="entry name" value="HHH_5"/>
    <property type="match status" value="1"/>
</dbReference>
<dbReference type="SUPFAM" id="SSF81301">
    <property type="entry name" value="Nucleotidyltransferase"/>
    <property type="match status" value="1"/>
</dbReference>
<sequence>MSNLDIAKLFHEIADLLEIKDDNAFKIRAYRRAAMNLESLTEEIEAVAARGGLAEIAGIGKDLAAKIQQAIETGRMAYLEELRAEIPRGVVELMAIPGVGPKTAKLLFQQLQVDSVERLEALALQGKLLGLPGVKQKTVDNILKGIQVVKAGRERMPLGRALPLARELVQILGTLPDVKQISLAGSLRRMRETVKDIDLLVTSTKPSTVMAVFTTLPQVAEVLLQGETKATIRHREGIQVDLRVVEPDCFGAALQYFTGSKAHNIRVRELAVRKGLKVSEYGVFKEATGTRIAGATEEEVYKAIGLPYIPPELREDAGEVEAALEGRLPELLTLADLRGDLHAHTNWTDGHHPLEALIEAAQRRGYEYIVVSDHSRAATVAGGLSEEKLLEQISRIRALSKKYTTIRILAGSECDILADGNLDLSDRVLAQLDIVVCAVHSRFKQDRAGMTARIVKALANPYVHIFAHPTGRLIGERDPYDVDMEAVFAAAKQYGKALEINAQPSRLDLNDHHARRAKELGIKLAISTDTHVLDQLDNMSLGVATARRGWIEKSDVINTMPLDRLLTWTHKSRPRAV</sequence>
<dbReference type="Gene3D" id="3.30.210.10">
    <property type="entry name" value="DNA polymerase, thumb domain"/>
    <property type="match status" value="1"/>
</dbReference>
<name>A0AAJ1AJ62_9BACT</name>
<proteinExistence type="predicted"/>
<evidence type="ECO:0000313" key="26">
    <source>
        <dbReference type="Proteomes" id="UP001197609"/>
    </source>
</evidence>
<dbReference type="Pfam" id="PF02811">
    <property type="entry name" value="PHP"/>
    <property type="match status" value="1"/>
</dbReference>
<evidence type="ECO:0000259" key="24">
    <source>
        <dbReference type="SMART" id="SM00483"/>
    </source>
</evidence>
<dbReference type="CDD" id="cd07436">
    <property type="entry name" value="PHP_PolX"/>
    <property type="match status" value="1"/>
</dbReference>
<dbReference type="PANTHER" id="PTHR36928:SF1">
    <property type="entry name" value="PHOSPHATASE YCDX-RELATED"/>
    <property type="match status" value="1"/>
</dbReference>
<dbReference type="EC" id="2.7.7.7" evidence="3"/>
<dbReference type="GO" id="GO:0005829">
    <property type="term" value="C:cytosol"/>
    <property type="evidence" value="ECO:0007669"/>
    <property type="project" value="TreeGrafter"/>
</dbReference>
<evidence type="ECO:0000259" key="22">
    <source>
        <dbReference type="SMART" id="SM00278"/>
    </source>
</evidence>
<dbReference type="Gene3D" id="3.30.460.10">
    <property type="entry name" value="Beta Polymerase, domain 2"/>
    <property type="match status" value="1"/>
</dbReference>
<keyword evidence="11" id="KW-0227">DNA damage</keyword>
<feature type="domain" description="Helix-hairpin-helix DNA-binding motif class 1" evidence="22">
    <location>
        <begin position="126"/>
        <end position="145"/>
    </location>
</feature>
<evidence type="ECO:0000256" key="18">
    <source>
        <dbReference type="ARBA" id="ARBA00044632"/>
    </source>
</evidence>
<organism evidence="25 26">
    <name type="scientific">Candidatus Methylomirabilis tolerans</name>
    <dbReference type="NCBI Taxonomy" id="3123416"/>
    <lineage>
        <taxon>Bacteria</taxon>
        <taxon>Candidatus Methylomirabilota</taxon>
        <taxon>Candidatus Methylomirabilia</taxon>
        <taxon>Candidatus Methylomirabilales</taxon>
        <taxon>Candidatus Methylomirabilaceae</taxon>
        <taxon>Candidatus Methylomirabilis</taxon>
    </lineage>
</organism>
<feature type="domain" description="Helix-hairpin-helix DNA-binding motif class 1" evidence="22">
    <location>
        <begin position="91"/>
        <end position="110"/>
    </location>
</feature>
<dbReference type="InterPro" id="IPR037160">
    <property type="entry name" value="DNA_Pol_thumb_sf"/>
</dbReference>
<evidence type="ECO:0000313" key="25">
    <source>
        <dbReference type="EMBL" id="MBZ0159426.1"/>
    </source>
</evidence>
<reference evidence="25 26" key="1">
    <citation type="journal article" date="2021" name="bioRxiv">
        <title>Unraveling nitrogen, sulfur and carbon metabolic pathways and microbial community transcriptional responses to substrate deprivation and toxicity stresses in a bioreactor mimicking anoxic brackish coastal sediment conditions.</title>
        <authorList>
            <person name="Martins P.D."/>
            <person name="Echeveste M.J."/>
            <person name="Arshad A."/>
            <person name="Kurth J."/>
            <person name="Ouboter H."/>
            <person name="Jetten M.S.M."/>
            <person name="Welte C.U."/>
        </authorList>
    </citation>
    <scope>NUCLEOTIDE SEQUENCE [LARGE SCALE GENOMIC DNA]</scope>
    <source>
        <strain evidence="25">MAG_38</strain>
    </source>
</reference>
<dbReference type="InterPro" id="IPR002008">
    <property type="entry name" value="DNA_pol_X_beta-like"/>
</dbReference>
<keyword evidence="7" id="KW-0237">DNA synthesis</keyword>
<dbReference type="InterPro" id="IPR004013">
    <property type="entry name" value="PHP_dom"/>
</dbReference>
<dbReference type="InterPro" id="IPR003583">
    <property type="entry name" value="Hlx-hairpin-Hlx_DNA-bd_motif"/>
</dbReference>